<gene>
    <name evidence="1" type="ORF">Poly59_26390</name>
</gene>
<protein>
    <submittedName>
        <fullName evidence="1">Uncharacterized protein</fullName>
    </submittedName>
</protein>
<comment type="caution">
    <text evidence="1">The sequence shown here is derived from an EMBL/GenBank/DDBJ whole genome shotgun (WGS) entry which is preliminary data.</text>
</comment>
<name>A0A5C6F550_9BACT</name>
<dbReference type="Proteomes" id="UP000317977">
    <property type="component" value="Unassembled WGS sequence"/>
</dbReference>
<evidence type="ECO:0000313" key="2">
    <source>
        <dbReference type="Proteomes" id="UP000317977"/>
    </source>
</evidence>
<accession>A0A5C6F550</accession>
<dbReference type="EMBL" id="SJPX01000002">
    <property type="protein sequence ID" value="TWU56335.1"/>
    <property type="molecule type" value="Genomic_DNA"/>
</dbReference>
<keyword evidence="2" id="KW-1185">Reference proteome</keyword>
<proteinExistence type="predicted"/>
<evidence type="ECO:0000313" key="1">
    <source>
        <dbReference type="EMBL" id="TWU56335.1"/>
    </source>
</evidence>
<reference evidence="1 2" key="1">
    <citation type="submission" date="2019-02" db="EMBL/GenBank/DDBJ databases">
        <title>Deep-cultivation of Planctomycetes and their phenomic and genomic characterization uncovers novel biology.</title>
        <authorList>
            <person name="Wiegand S."/>
            <person name="Jogler M."/>
            <person name="Boedeker C."/>
            <person name="Pinto D."/>
            <person name="Vollmers J."/>
            <person name="Rivas-Marin E."/>
            <person name="Kohn T."/>
            <person name="Peeters S.H."/>
            <person name="Heuer A."/>
            <person name="Rast P."/>
            <person name="Oberbeckmann S."/>
            <person name="Bunk B."/>
            <person name="Jeske O."/>
            <person name="Meyerdierks A."/>
            <person name="Storesund J.E."/>
            <person name="Kallscheuer N."/>
            <person name="Luecker S."/>
            <person name="Lage O.M."/>
            <person name="Pohl T."/>
            <person name="Merkel B.J."/>
            <person name="Hornburger P."/>
            <person name="Mueller R.-W."/>
            <person name="Bruemmer F."/>
            <person name="Labrenz M."/>
            <person name="Spormann A.M."/>
            <person name="Op Den Camp H."/>
            <person name="Overmann J."/>
            <person name="Amann R."/>
            <person name="Jetten M.S.M."/>
            <person name="Mascher T."/>
            <person name="Medema M.H."/>
            <person name="Devos D.P."/>
            <person name="Kaster A.-K."/>
            <person name="Ovreas L."/>
            <person name="Rohde M."/>
            <person name="Galperin M.Y."/>
            <person name="Jogler C."/>
        </authorList>
    </citation>
    <scope>NUCLEOTIDE SEQUENCE [LARGE SCALE GENOMIC DNA]</scope>
    <source>
        <strain evidence="1 2">Poly59</strain>
    </source>
</reference>
<organism evidence="1 2">
    <name type="scientific">Rubripirellula reticaptiva</name>
    <dbReference type="NCBI Taxonomy" id="2528013"/>
    <lineage>
        <taxon>Bacteria</taxon>
        <taxon>Pseudomonadati</taxon>
        <taxon>Planctomycetota</taxon>
        <taxon>Planctomycetia</taxon>
        <taxon>Pirellulales</taxon>
        <taxon>Pirellulaceae</taxon>
        <taxon>Rubripirellula</taxon>
    </lineage>
</organism>
<sequence>MNFTAIRAESQTFVDSHDFCDMNSVATNCLCGTYFKLTITFRTEGKFSRHAVAVEDATVVRHDLAVG</sequence>
<dbReference type="AlphaFoldDB" id="A0A5C6F550"/>